<reference evidence="3 4" key="1">
    <citation type="submission" date="2016-05" db="EMBL/GenBank/DDBJ databases">
        <authorList>
            <person name="Ramsay J.P."/>
        </authorList>
    </citation>
    <scope>NUCLEOTIDE SEQUENCE [LARGE SCALE GENOMIC DNA]</scope>
    <source>
        <strain evidence="3 4">NZP2042</strain>
    </source>
</reference>
<keyword evidence="2" id="KW-0472">Membrane</keyword>
<proteinExistence type="predicted"/>
<dbReference type="Proteomes" id="UP000093737">
    <property type="component" value="Unassembled WGS sequence"/>
</dbReference>
<dbReference type="AlphaFoldDB" id="A0A6M7U699"/>
<gene>
    <name evidence="3" type="ORF">A8145_06295</name>
</gene>
<sequence>MGTRAAEIVAKPVTQDQLAGDPLAAATRISNGILKAAETKTTAKPAPTQPMDESRTPSTGVAANNEDVFQNPLIRAIAASYRSDYFPVLLILVIYTLFAFGAALCLLMWRIAESTI</sequence>
<keyword evidence="2" id="KW-0812">Transmembrane</keyword>
<feature type="compositionally biased region" description="Low complexity" evidence="1">
    <location>
        <begin position="37"/>
        <end position="50"/>
    </location>
</feature>
<name>A0A6M7U699_RHILI</name>
<dbReference type="RefSeq" id="WP_065005060.1">
    <property type="nucleotide sequence ID" value="NZ_CP033334.1"/>
</dbReference>
<comment type="caution">
    <text evidence="3">The sequence shown here is derived from an EMBL/GenBank/DDBJ whole genome shotgun (WGS) entry which is preliminary data.</text>
</comment>
<accession>A0A6M7U699</accession>
<protein>
    <submittedName>
        <fullName evidence="3">Uncharacterized protein</fullName>
    </submittedName>
</protein>
<evidence type="ECO:0000256" key="1">
    <source>
        <dbReference type="SAM" id="MobiDB-lite"/>
    </source>
</evidence>
<dbReference type="EMBL" id="LYTK01000001">
    <property type="protein sequence ID" value="OBQ72415.1"/>
    <property type="molecule type" value="Genomic_DNA"/>
</dbReference>
<evidence type="ECO:0000313" key="4">
    <source>
        <dbReference type="Proteomes" id="UP000093737"/>
    </source>
</evidence>
<feature type="transmembrane region" description="Helical" evidence="2">
    <location>
        <begin position="85"/>
        <end position="109"/>
    </location>
</feature>
<evidence type="ECO:0000256" key="2">
    <source>
        <dbReference type="SAM" id="Phobius"/>
    </source>
</evidence>
<evidence type="ECO:0000313" key="3">
    <source>
        <dbReference type="EMBL" id="OBQ72415.1"/>
    </source>
</evidence>
<feature type="region of interest" description="Disordered" evidence="1">
    <location>
        <begin position="37"/>
        <end position="63"/>
    </location>
</feature>
<keyword evidence="2" id="KW-1133">Transmembrane helix</keyword>
<organism evidence="3 4">
    <name type="scientific">Rhizobium loti</name>
    <name type="common">Mesorhizobium loti</name>
    <dbReference type="NCBI Taxonomy" id="381"/>
    <lineage>
        <taxon>Bacteria</taxon>
        <taxon>Pseudomonadati</taxon>
        <taxon>Pseudomonadota</taxon>
        <taxon>Alphaproteobacteria</taxon>
        <taxon>Hyphomicrobiales</taxon>
        <taxon>Phyllobacteriaceae</taxon>
        <taxon>Mesorhizobium</taxon>
    </lineage>
</organism>